<dbReference type="Pfam" id="PF00024">
    <property type="entry name" value="PAN_1"/>
    <property type="match status" value="1"/>
</dbReference>
<dbReference type="AlphaFoldDB" id="T1K0A5"/>
<keyword evidence="1" id="KW-0812">Transmembrane</keyword>
<reference evidence="3" key="2">
    <citation type="submission" date="2015-06" db="UniProtKB">
        <authorList>
            <consortium name="EnsemblMetazoa"/>
        </authorList>
    </citation>
    <scope>IDENTIFICATION</scope>
</reference>
<dbReference type="SUPFAM" id="SSF57414">
    <property type="entry name" value="Hairpin loop containing domain-like"/>
    <property type="match status" value="1"/>
</dbReference>
<proteinExistence type="predicted"/>
<organism evidence="3 4">
    <name type="scientific">Tetranychus urticae</name>
    <name type="common">Two-spotted spider mite</name>
    <dbReference type="NCBI Taxonomy" id="32264"/>
    <lineage>
        <taxon>Eukaryota</taxon>
        <taxon>Metazoa</taxon>
        <taxon>Ecdysozoa</taxon>
        <taxon>Arthropoda</taxon>
        <taxon>Chelicerata</taxon>
        <taxon>Arachnida</taxon>
        <taxon>Acari</taxon>
        <taxon>Acariformes</taxon>
        <taxon>Trombidiformes</taxon>
        <taxon>Prostigmata</taxon>
        <taxon>Eleutherengona</taxon>
        <taxon>Raphignathae</taxon>
        <taxon>Tetranychoidea</taxon>
        <taxon>Tetranychidae</taxon>
        <taxon>Tetranychus</taxon>
    </lineage>
</organism>
<reference evidence="4" key="1">
    <citation type="submission" date="2011-08" db="EMBL/GenBank/DDBJ databases">
        <authorList>
            <person name="Rombauts S."/>
        </authorList>
    </citation>
    <scope>NUCLEOTIDE SEQUENCE</scope>
    <source>
        <strain evidence="4">London</strain>
    </source>
</reference>
<accession>T1K0A5</accession>
<evidence type="ECO:0000313" key="3">
    <source>
        <dbReference type="EnsemblMetazoa" id="tetur03g07020.1"/>
    </source>
</evidence>
<dbReference type="EMBL" id="CAEY01001135">
    <property type="status" value="NOT_ANNOTATED_CDS"/>
    <property type="molecule type" value="Genomic_DNA"/>
</dbReference>
<dbReference type="PROSITE" id="PS50948">
    <property type="entry name" value="PAN"/>
    <property type="match status" value="1"/>
</dbReference>
<keyword evidence="1" id="KW-1133">Transmembrane helix</keyword>
<name>T1K0A5_TETUR</name>
<feature type="transmembrane region" description="Helical" evidence="1">
    <location>
        <begin position="879"/>
        <end position="902"/>
    </location>
</feature>
<dbReference type="EnsemblMetazoa" id="tetur03g07020.1">
    <property type="protein sequence ID" value="tetur03g07020.1"/>
    <property type="gene ID" value="tetur03g07020"/>
</dbReference>
<evidence type="ECO:0000259" key="2">
    <source>
        <dbReference type="PROSITE" id="PS50948"/>
    </source>
</evidence>
<dbReference type="SMART" id="SM00473">
    <property type="entry name" value="PAN_AP"/>
    <property type="match status" value="3"/>
</dbReference>
<protein>
    <recommendedName>
        <fullName evidence="2">Apple domain-containing protein</fullName>
    </recommendedName>
</protein>
<dbReference type="HOGENOM" id="CLU_011464_0_0_1"/>
<feature type="domain" description="Apple" evidence="2">
    <location>
        <begin position="695"/>
        <end position="767"/>
    </location>
</feature>
<sequence>MTITVMPIDLPLDIEDGNWLIKAKLRDRDSSLDINVDEYIQSTNGTIRGKIVVNIDGYLPFDVFYTSENQYERLVVVGASCTYYVYRKNGNGWNHARSALGDSLANHLLLVGPSVIFRINNFAPVWKSREDVVIRGGKQHTARVDLDLHLNVWFYYRGNSLEGLKRPTRAFFTGYDPKSEVLTEGRFWYDLYIISRVEQNFGTIVTPEPGIVCDKYFSDSSTKARVSFPKLTQQAIHFFARTKILNAGPTKKEEVYADEKNQILRIKSSTYGKDNEIMTTESIYDYQLGLVYEFTETGNCSVTPMSLSSPGIVEDSSLSYGNYKLDLNRLLNFDLNYRYLGPVLFEDREEIGVHAWEILNKDAEFGGKTYPNVVTTQYFSKATNGQTGYTLVGTISKAYDKDKKMIAGLTKSYFNFGYEMSSSDSMEKFTVKDCYSDPKAKKTIAFFFTCEDTPCDNINQYYYQIQDKVKEALVNTGTISVSRIANIEPIISSKEIIIYVTISDIPTIKNAFKMQNMKLAEKTLTTSSRVIIDGDEEACLRTNSYKYEPFTAIAFCKTENGNICQRIDEDEVKLVEDKDNGIPCSKLAHIEISLTSPNNNEVFKLTPYQVTDVTKVHDDVYDSLYETMIQNTKLIEDKLNTIQVDGTIDLNSCHRKCIQSAENNCQSFSFCTYADRVECFVSTNSNGKMVNDASCKTYLIANLAKYKKISFKRFKDIDDSVPFESSLEKCASICSNSESCKSFQFCSGSCTLAGYYTDETSVYSESCDIYIPKVLDRFELTGKSIVTDVFHTEVNLNADQCASLCYNWNDNEDVCQSFNFCPAHGKIPSLCHLSKHSIHDADEKLIHSDTCQNYERIKQSENEQRNTEVISKVTHPGQIFGIILVFVTTGLISGIVVAIAYLKIFPVKSNASEIYNRNTFSWTKQLNDERQSVYGDGSLQMSSDYAIPVSE</sequence>
<dbReference type="Proteomes" id="UP000015104">
    <property type="component" value="Unassembled WGS sequence"/>
</dbReference>
<evidence type="ECO:0000256" key="1">
    <source>
        <dbReference type="SAM" id="Phobius"/>
    </source>
</evidence>
<keyword evidence="4" id="KW-1185">Reference proteome</keyword>
<dbReference type="InterPro" id="IPR003609">
    <property type="entry name" value="Pan_app"/>
</dbReference>
<keyword evidence="1" id="KW-0472">Membrane</keyword>
<dbReference type="Gene3D" id="3.50.4.10">
    <property type="entry name" value="Hepatocyte Growth Factor"/>
    <property type="match status" value="1"/>
</dbReference>
<evidence type="ECO:0000313" key="4">
    <source>
        <dbReference type="Proteomes" id="UP000015104"/>
    </source>
</evidence>